<gene>
    <name evidence="2" type="ORF">TSUD_317110</name>
</gene>
<dbReference type="PANTHER" id="PTHR31293">
    <property type="entry name" value="RNI-LIKE SUPERFAMILY PROTEIN"/>
    <property type="match status" value="1"/>
</dbReference>
<dbReference type="CDD" id="cd22160">
    <property type="entry name" value="F-box_AtFBL13-like"/>
    <property type="match status" value="1"/>
</dbReference>
<reference evidence="3" key="1">
    <citation type="journal article" date="2017" name="Front. Plant Sci.">
        <title>Climate Clever Clovers: New Paradigm to Reduce the Environmental Footprint of Ruminants by Breeding Low Methanogenic Forages Utilizing Haplotype Variation.</title>
        <authorList>
            <person name="Kaur P."/>
            <person name="Appels R."/>
            <person name="Bayer P.E."/>
            <person name="Keeble-Gagnere G."/>
            <person name="Wang J."/>
            <person name="Hirakawa H."/>
            <person name="Shirasawa K."/>
            <person name="Vercoe P."/>
            <person name="Stefanova K."/>
            <person name="Durmic Z."/>
            <person name="Nichols P."/>
            <person name="Revell C."/>
            <person name="Isobe S.N."/>
            <person name="Edwards D."/>
            <person name="Erskine W."/>
        </authorList>
    </citation>
    <scope>NUCLEOTIDE SEQUENCE [LARGE SCALE GENOMIC DNA]</scope>
    <source>
        <strain evidence="3">cv. Daliak</strain>
    </source>
</reference>
<dbReference type="Gene3D" id="3.80.10.10">
    <property type="entry name" value="Ribonuclease Inhibitor"/>
    <property type="match status" value="1"/>
</dbReference>
<dbReference type="EMBL" id="DF973494">
    <property type="protein sequence ID" value="GAU32504.1"/>
    <property type="molecule type" value="Genomic_DNA"/>
</dbReference>
<evidence type="ECO:0000259" key="1">
    <source>
        <dbReference type="PROSITE" id="PS50181"/>
    </source>
</evidence>
<name>A0A2Z6MIS9_TRISU</name>
<dbReference type="Proteomes" id="UP000242715">
    <property type="component" value="Unassembled WGS sequence"/>
</dbReference>
<dbReference type="OrthoDB" id="1848700at2759"/>
<dbReference type="InterPro" id="IPR032675">
    <property type="entry name" value="LRR_dom_sf"/>
</dbReference>
<dbReference type="PROSITE" id="PS50181">
    <property type="entry name" value="FBOX"/>
    <property type="match status" value="1"/>
</dbReference>
<dbReference type="PANTHER" id="PTHR31293:SF12">
    <property type="entry name" value="RNI-LIKE SUPERFAMILY PROTEIN"/>
    <property type="match status" value="1"/>
</dbReference>
<feature type="domain" description="F-box" evidence="1">
    <location>
        <begin position="28"/>
        <end position="81"/>
    </location>
</feature>
<proteinExistence type="predicted"/>
<evidence type="ECO:0000313" key="2">
    <source>
        <dbReference type="EMBL" id="GAU32504.1"/>
    </source>
</evidence>
<dbReference type="InterPro" id="IPR055294">
    <property type="entry name" value="FBL60-like"/>
</dbReference>
<dbReference type="InterPro" id="IPR001810">
    <property type="entry name" value="F-box_dom"/>
</dbReference>
<dbReference type="AlphaFoldDB" id="A0A2Z6MIS9"/>
<dbReference type="Pfam" id="PF00646">
    <property type="entry name" value="F-box"/>
    <property type="match status" value="1"/>
</dbReference>
<organism evidence="2 3">
    <name type="scientific">Trifolium subterraneum</name>
    <name type="common">Subterranean clover</name>
    <dbReference type="NCBI Taxonomy" id="3900"/>
    <lineage>
        <taxon>Eukaryota</taxon>
        <taxon>Viridiplantae</taxon>
        <taxon>Streptophyta</taxon>
        <taxon>Embryophyta</taxon>
        <taxon>Tracheophyta</taxon>
        <taxon>Spermatophyta</taxon>
        <taxon>Magnoliopsida</taxon>
        <taxon>eudicotyledons</taxon>
        <taxon>Gunneridae</taxon>
        <taxon>Pentapetalae</taxon>
        <taxon>rosids</taxon>
        <taxon>fabids</taxon>
        <taxon>Fabales</taxon>
        <taxon>Fabaceae</taxon>
        <taxon>Papilionoideae</taxon>
        <taxon>50 kb inversion clade</taxon>
        <taxon>NPAAA clade</taxon>
        <taxon>Hologalegina</taxon>
        <taxon>IRL clade</taxon>
        <taxon>Trifolieae</taxon>
        <taxon>Trifolium</taxon>
    </lineage>
</organism>
<keyword evidence="3" id="KW-1185">Reference proteome</keyword>
<sequence>MMSDSAASEVVAPPPIKRIKLSEPENEEDRLSDLPESIILHTLSFLNTKRAVQTSVLSKRWKDLWKRVHALTLHSSDFRAYKKFTRLVSKVLSLRDSSISLQTLDFERSNCRFEPDLKKIVDYALSHNVQRLGLTFNGDIAQIPPAMFSCQTLTYLKLSIYDVGRGRDETLFPKSLNLPALTSLQLGNFAFGVDENGCAEPFSTFKRMNSLLICNCNVTGATTLCISNVTLVNLTIYNHSDDNSHFYKIDLCTPSLCTFVFVGIPFQELSGSNVSSLKHVDIDAEVDSDPKYPLMFLISWLLEFANIKSLTVSATTLQVLSLYPNVLKIKLPSLHNLKSLIVIVDELKYGLRMTLMDVKLQKAKSKREAARIRKAFKAGLEPSSPIPDGIVDFLIQNSPFAKVDFIDRSMRRYRERYI</sequence>
<protein>
    <recommendedName>
        <fullName evidence="1">F-box domain-containing protein</fullName>
    </recommendedName>
</protein>
<dbReference type="InterPro" id="IPR036047">
    <property type="entry name" value="F-box-like_dom_sf"/>
</dbReference>
<dbReference type="InterPro" id="IPR053781">
    <property type="entry name" value="F-box_AtFBL13-like"/>
</dbReference>
<dbReference type="Gene3D" id="1.20.1280.50">
    <property type="match status" value="1"/>
</dbReference>
<evidence type="ECO:0000313" key="3">
    <source>
        <dbReference type="Proteomes" id="UP000242715"/>
    </source>
</evidence>
<dbReference type="SUPFAM" id="SSF81383">
    <property type="entry name" value="F-box domain"/>
    <property type="match status" value="1"/>
</dbReference>
<dbReference type="SUPFAM" id="SSF52058">
    <property type="entry name" value="L domain-like"/>
    <property type="match status" value="1"/>
</dbReference>
<accession>A0A2Z6MIS9</accession>